<feature type="compositionally biased region" description="Polar residues" evidence="4">
    <location>
        <begin position="259"/>
        <end position="286"/>
    </location>
</feature>
<proteinExistence type="predicted"/>
<keyword evidence="2" id="KW-0507">mRNA processing</keyword>
<sequence length="1191" mass="132409">MEEALPDTLEVLEYRLHDDAPQVVKRAITCNATLHQMVFSWMCRVSMEKAEASRDLWDQLVAMKDIICERLTTTDNIGFKSTAVKFVEVIVLLYSRKNADSENKHKHQTPSVDRIPERHTVLEADELTQEAGHLVELLMSTFQTEPNTGYLVVVVAVLGSIARQRPEQHFAYIVNGLCDQADALATKPHITESQRESLAKALKTQLMGLLRHPTAAVNAEAPERMARVLVNKLSTKKNDVERLYRQTMAENLRMTTTTDNASIFDPNTTVNQNVPSASDPRVSQSERGVKRDYSDTGVTANEGHAIADSRHVKKPKISQVIDQGIQKKKVLSERELLLARLLDEIPLAEAKLTSLTLPMALEPGMLRELVLLTLPKLPAQAPPDFTFEPDELEKNCKLIISTANDAKDPRKAATIVFPPALIALLRPDSTSTITATDKSDISGNSDKLDKLETAEKVEKVAPPKIEAAAATLTPKPSASKTGSAAAGTRKKKFEPPVLKAKPAVRKGPFVLKPLPLDAPQRLALALQAFTRILHNEEPLLSTGQCHKRVALIVKMASMTMRLSAPPAQVKGEASEVQETDVAPENDPFANALLQFILADFKRGFELLLIWLYQEYRNAELFAVYGIPVAMDIDQSDDTNIKIEPESPQKTQRYGYKRFDYFLMQAVLACKDILTPKDRMFTRLILESPRITPGVLEVVRDYCHSEEYSALGVATVRDLIVHRVPDRIPALRLLLECTNSPDAAMSRTNAIINIKKIYSTIPSVRDHIESFAIENFRQLLPEHPSKAIYVAPAPEQPNDAEAEDSQNPQKETTSETDPSVHPSEKEKNRSSSKPSSDTGADSAMQVDTVKTEPEDSLVNDDQVLEWNDASIELCCLLYYALCVTNTSLLGGVFALYCQCSNKKVQAGIRRNIDTLVRHIGADNEDLQAVIRDYPEGADHLVLKALNIVTQASRKDGTLPIALVEIAREKFQSTNNIHFLIQVLAGLNRDDIVTNLGAMLGINEAVTKDVLDRLLAPYGSGGSGNGSITPADLLIAIHELRPANKQKQKNIIFAHRYCFEKKDVLSPEVLGVAIQQMVDTVPLSPMLMLTVIKSVEAYPKMQDFVLSILTRLISKSIWNTGSLWKGWIKCCTSQQMQPQSYSVLLQLPYRQLKEILEQQTNLGDELVKYVKGLPILQQNQVPRDIRRTLGIKL</sequence>
<feature type="region of interest" description="Disordered" evidence="4">
    <location>
        <begin position="259"/>
        <end position="296"/>
    </location>
</feature>
<evidence type="ECO:0000259" key="5">
    <source>
        <dbReference type="Pfam" id="PF11935"/>
    </source>
</evidence>
<dbReference type="eggNOG" id="KOG1895">
    <property type="taxonomic scope" value="Eukaryota"/>
</dbReference>
<evidence type="ECO:0000256" key="1">
    <source>
        <dbReference type="ARBA" id="ARBA00004123"/>
    </source>
</evidence>
<keyword evidence="8" id="KW-1185">Reference proteome</keyword>
<evidence type="ECO:0000256" key="2">
    <source>
        <dbReference type="ARBA" id="ARBA00022664"/>
    </source>
</evidence>
<dbReference type="AlphaFoldDB" id="A0A0L0G923"/>
<dbReference type="GeneID" id="25902792"/>
<gene>
    <name evidence="7" type="ORF">SARC_02288</name>
</gene>
<evidence type="ECO:0008006" key="9">
    <source>
        <dbReference type="Google" id="ProtNLM"/>
    </source>
</evidence>
<evidence type="ECO:0000313" key="8">
    <source>
        <dbReference type="Proteomes" id="UP000054560"/>
    </source>
</evidence>
<accession>A0A0L0G923</accession>
<dbReference type="OrthoDB" id="331600at2759"/>
<name>A0A0L0G923_9EUKA</name>
<reference evidence="7 8" key="1">
    <citation type="submission" date="2011-02" db="EMBL/GenBank/DDBJ databases">
        <title>The Genome Sequence of Sphaeroforma arctica JP610.</title>
        <authorList>
            <consortium name="The Broad Institute Genome Sequencing Platform"/>
            <person name="Russ C."/>
            <person name="Cuomo C."/>
            <person name="Young S.K."/>
            <person name="Zeng Q."/>
            <person name="Gargeya S."/>
            <person name="Alvarado L."/>
            <person name="Berlin A."/>
            <person name="Chapman S.B."/>
            <person name="Chen Z."/>
            <person name="Freedman E."/>
            <person name="Gellesch M."/>
            <person name="Goldberg J."/>
            <person name="Griggs A."/>
            <person name="Gujja S."/>
            <person name="Heilman E."/>
            <person name="Heiman D."/>
            <person name="Howarth C."/>
            <person name="Mehta T."/>
            <person name="Neiman D."/>
            <person name="Pearson M."/>
            <person name="Roberts A."/>
            <person name="Saif S."/>
            <person name="Shea T."/>
            <person name="Shenoy N."/>
            <person name="Sisk P."/>
            <person name="Stolte C."/>
            <person name="Sykes S."/>
            <person name="White J."/>
            <person name="Yandava C."/>
            <person name="Burger G."/>
            <person name="Gray M.W."/>
            <person name="Holland P.W.H."/>
            <person name="King N."/>
            <person name="Lang F.B.F."/>
            <person name="Roger A.J."/>
            <person name="Ruiz-Trillo I."/>
            <person name="Haas B."/>
            <person name="Nusbaum C."/>
            <person name="Birren B."/>
        </authorList>
    </citation>
    <scope>NUCLEOTIDE SEQUENCE [LARGE SCALE GENOMIC DNA]</scope>
    <source>
        <strain evidence="7 8">JP610</strain>
    </source>
</reference>
<dbReference type="Proteomes" id="UP000054560">
    <property type="component" value="Unassembled WGS sequence"/>
</dbReference>
<feature type="domain" description="Symplekin/Pta1 N-terminal" evidence="5">
    <location>
        <begin position="21"/>
        <end position="239"/>
    </location>
</feature>
<evidence type="ECO:0000313" key="7">
    <source>
        <dbReference type="EMBL" id="KNC85527.1"/>
    </source>
</evidence>
<dbReference type="PANTHER" id="PTHR15245:SF20">
    <property type="entry name" value="SYMPLEKIN"/>
    <property type="match status" value="1"/>
</dbReference>
<dbReference type="STRING" id="667725.A0A0L0G923"/>
<dbReference type="InterPro" id="IPR011989">
    <property type="entry name" value="ARM-like"/>
</dbReference>
<feature type="region of interest" description="Disordered" evidence="4">
    <location>
        <begin position="795"/>
        <end position="854"/>
    </location>
</feature>
<feature type="domain" description="Symplekin C-terminal" evidence="6">
    <location>
        <begin position="974"/>
        <end position="1156"/>
    </location>
</feature>
<evidence type="ECO:0000259" key="6">
    <source>
        <dbReference type="Pfam" id="PF12295"/>
    </source>
</evidence>
<dbReference type="InterPro" id="IPR022075">
    <property type="entry name" value="Symplekin_C"/>
</dbReference>
<dbReference type="Pfam" id="PF12295">
    <property type="entry name" value="Symplekin_C"/>
    <property type="match status" value="1"/>
</dbReference>
<dbReference type="EMBL" id="KQ241697">
    <property type="protein sequence ID" value="KNC85527.1"/>
    <property type="molecule type" value="Genomic_DNA"/>
</dbReference>
<keyword evidence="3" id="KW-0539">Nucleus</keyword>
<evidence type="ECO:0000256" key="3">
    <source>
        <dbReference type="ARBA" id="ARBA00023242"/>
    </source>
</evidence>
<comment type="subcellular location">
    <subcellularLocation>
        <location evidence="1">Nucleus</location>
    </subcellularLocation>
</comment>
<organism evidence="7 8">
    <name type="scientific">Sphaeroforma arctica JP610</name>
    <dbReference type="NCBI Taxonomy" id="667725"/>
    <lineage>
        <taxon>Eukaryota</taxon>
        <taxon>Ichthyosporea</taxon>
        <taxon>Ichthyophonida</taxon>
        <taxon>Sphaeroforma</taxon>
    </lineage>
</organism>
<dbReference type="GO" id="GO:0006397">
    <property type="term" value="P:mRNA processing"/>
    <property type="evidence" value="ECO:0007669"/>
    <property type="project" value="UniProtKB-KW"/>
</dbReference>
<protein>
    <recommendedName>
        <fullName evidence="9">Symplekin C-terminal domain-containing protein</fullName>
    </recommendedName>
</protein>
<dbReference type="InterPro" id="IPR021850">
    <property type="entry name" value="Symplekin/Pta1"/>
</dbReference>
<feature type="compositionally biased region" description="Polar residues" evidence="4">
    <location>
        <begin position="804"/>
        <end position="816"/>
    </location>
</feature>
<dbReference type="InterPro" id="IPR032460">
    <property type="entry name" value="Symplekin/Pta1_N"/>
</dbReference>
<dbReference type="PANTHER" id="PTHR15245">
    <property type="entry name" value="SYMPLEKIN-RELATED"/>
    <property type="match status" value="1"/>
</dbReference>
<evidence type="ECO:0000256" key="4">
    <source>
        <dbReference type="SAM" id="MobiDB-lite"/>
    </source>
</evidence>
<dbReference type="RefSeq" id="XP_014159429.1">
    <property type="nucleotide sequence ID" value="XM_014303954.1"/>
</dbReference>
<dbReference type="Gene3D" id="1.25.10.10">
    <property type="entry name" value="Leucine-rich Repeat Variant"/>
    <property type="match status" value="1"/>
</dbReference>
<dbReference type="GO" id="GO:0005847">
    <property type="term" value="C:mRNA cleavage and polyadenylation specificity factor complex"/>
    <property type="evidence" value="ECO:0007669"/>
    <property type="project" value="TreeGrafter"/>
</dbReference>
<dbReference type="Pfam" id="PF11935">
    <property type="entry name" value="SYMPK_PTA1_N"/>
    <property type="match status" value="1"/>
</dbReference>